<gene>
    <name evidence="1" type="primary">ORF19082</name>
</gene>
<evidence type="ECO:0000313" key="1">
    <source>
        <dbReference type="EMBL" id="CEK53104.1"/>
    </source>
</evidence>
<feature type="non-terminal residue" evidence="1">
    <location>
        <position position="78"/>
    </location>
</feature>
<sequence length="78" mass="8965">MFVYMSLYQRKSLQSLWQKSTAHSEYLWGSGHVTQPSLADTGNCPRNTNVFQHLVICSVIPRELEYIPQDGFYKLALA</sequence>
<organism evidence="1">
    <name type="scientific">Arion vulgaris</name>
    <dbReference type="NCBI Taxonomy" id="1028688"/>
    <lineage>
        <taxon>Eukaryota</taxon>
        <taxon>Metazoa</taxon>
        <taxon>Spiralia</taxon>
        <taxon>Lophotrochozoa</taxon>
        <taxon>Mollusca</taxon>
        <taxon>Gastropoda</taxon>
        <taxon>Heterobranchia</taxon>
        <taxon>Euthyneura</taxon>
        <taxon>Panpulmonata</taxon>
        <taxon>Eupulmonata</taxon>
        <taxon>Stylommatophora</taxon>
        <taxon>Helicina</taxon>
        <taxon>Arionoidea</taxon>
        <taxon>Arionidae</taxon>
        <taxon>Arion</taxon>
    </lineage>
</organism>
<name>A0A0B6YA87_9EUPU</name>
<dbReference type="AlphaFoldDB" id="A0A0B6YA87"/>
<protein>
    <submittedName>
        <fullName evidence="1">Uncharacterized protein</fullName>
    </submittedName>
</protein>
<dbReference type="EMBL" id="HACG01006239">
    <property type="protein sequence ID" value="CEK53104.1"/>
    <property type="molecule type" value="Transcribed_RNA"/>
</dbReference>
<reference evidence="1" key="1">
    <citation type="submission" date="2014-12" db="EMBL/GenBank/DDBJ databases">
        <title>Insight into the proteome of Arion vulgaris.</title>
        <authorList>
            <person name="Aradska J."/>
            <person name="Bulat T."/>
            <person name="Smidak R."/>
            <person name="Sarate P."/>
            <person name="Gangsoo J."/>
            <person name="Sialana F."/>
            <person name="Bilban M."/>
            <person name="Lubec G."/>
        </authorList>
    </citation>
    <scope>NUCLEOTIDE SEQUENCE</scope>
    <source>
        <tissue evidence="1">Skin</tissue>
    </source>
</reference>
<proteinExistence type="predicted"/>
<accession>A0A0B6YA87</accession>